<dbReference type="InterPro" id="IPR004263">
    <property type="entry name" value="Exostosin"/>
</dbReference>
<dbReference type="PANTHER" id="PTHR11062">
    <property type="entry name" value="EXOSTOSIN HEPARAN SULFATE GLYCOSYLTRANSFERASE -RELATED"/>
    <property type="match status" value="1"/>
</dbReference>
<keyword evidence="3" id="KW-0808">Transferase</keyword>
<feature type="domain" description="Exostosin GT47" evidence="7">
    <location>
        <begin position="105"/>
        <end position="413"/>
    </location>
</feature>
<evidence type="ECO:0000313" key="9">
    <source>
        <dbReference type="Proteomes" id="UP000655225"/>
    </source>
</evidence>
<comment type="caution">
    <text evidence="8">The sequence shown here is derived from an EMBL/GenBank/DDBJ whole genome shotgun (WGS) entry which is preliminary data.</text>
</comment>
<keyword evidence="6" id="KW-0812">Transmembrane</keyword>
<dbReference type="Proteomes" id="UP000655225">
    <property type="component" value="Unassembled WGS sequence"/>
</dbReference>
<dbReference type="PANTHER" id="PTHR11062:SF99">
    <property type="entry name" value="EXOSTOSIN FAMILY PROTEIN"/>
    <property type="match status" value="1"/>
</dbReference>
<dbReference type="OMA" id="GKCHQND"/>
<keyword evidence="6" id="KW-0472">Membrane</keyword>
<keyword evidence="9" id="KW-1185">Reference proteome</keyword>
<evidence type="ECO:0000259" key="7">
    <source>
        <dbReference type="Pfam" id="PF03016"/>
    </source>
</evidence>
<evidence type="ECO:0000256" key="3">
    <source>
        <dbReference type="ARBA" id="ARBA00022676"/>
    </source>
</evidence>
<dbReference type="GO" id="GO:0016757">
    <property type="term" value="F:glycosyltransferase activity"/>
    <property type="evidence" value="ECO:0007669"/>
    <property type="project" value="UniProtKB-KW"/>
</dbReference>
<evidence type="ECO:0000256" key="4">
    <source>
        <dbReference type="ARBA" id="ARBA00022968"/>
    </source>
</evidence>
<comment type="subcellular location">
    <subcellularLocation>
        <location evidence="1">Golgi apparatus membrane</location>
        <topology evidence="1">Single-pass type II membrane protein</topology>
    </subcellularLocation>
</comment>
<keyword evidence="6" id="KW-1133">Transmembrane helix</keyword>
<dbReference type="InterPro" id="IPR040911">
    <property type="entry name" value="Exostosin_GT47"/>
</dbReference>
<protein>
    <recommendedName>
        <fullName evidence="7">Exostosin GT47 domain-containing protein</fullName>
    </recommendedName>
</protein>
<keyword evidence="3" id="KW-0328">Glycosyltransferase</keyword>
<organism evidence="8 9">
    <name type="scientific">Tetracentron sinense</name>
    <name type="common">Spur-leaf</name>
    <dbReference type="NCBI Taxonomy" id="13715"/>
    <lineage>
        <taxon>Eukaryota</taxon>
        <taxon>Viridiplantae</taxon>
        <taxon>Streptophyta</taxon>
        <taxon>Embryophyta</taxon>
        <taxon>Tracheophyta</taxon>
        <taxon>Spermatophyta</taxon>
        <taxon>Magnoliopsida</taxon>
        <taxon>Trochodendrales</taxon>
        <taxon>Trochodendraceae</taxon>
        <taxon>Tetracentron</taxon>
    </lineage>
</organism>
<evidence type="ECO:0000256" key="1">
    <source>
        <dbReference type="ARBA" id="ARBA00004323"/>
    </source>
</evidence>
<evidence type="ECO:0000313" key="8">
    <source>
        <dbReference type="EMBL" id="KAF8398075.1"/>
    </source>
</evidence>
<name>A0A834Z0J6_TETSI</name>
<keyword evidence="5" id="KW-0333">Golgi apparatus</keyword>
<evidence type="ECO:0000256" key="5">
    <source>
        <dbReference type="ARBA" id="ARBA00023034"/>
    </source>
</evidence>
<proteinExistence type="inferred from homology"/>
<dbReference type="GO" id="GO:0000139">
    <property type="term" value="C:Golgi membrane"/>
    <property type="evidence" value="ECO:0007669"/>
    <property type="project" value="UniProtKB-SubCell"/>
</dbReference>
<reference evidence="8 9" key="1">
    <citation type="submission" date="2020-04" db="EMBL/GenBank/DDBJ databases">
        <title>Plant Genome Project.</title>
        <authorList>
            <person name="Zhang R.-G."/>
        </authorList>
    </citation>
    <scope>NUCLEOTIDE SEQUENCE [LARGE SCALE GENOMIC DNA]</scope>
    <source>
        <strain evidence="8">YNK0</strain>
        <tissue evidence="8">Leaf</tissue>
    </source>
</reference>
<dbReference type="AlphaFoldDB" id="A0A834Z0J6"/>
<dbReference type="Pfam" id="PF03016">
    <property type="entry name" value="Exostosin_GT47"/>
    <property type="match status" value="1"/>
</dbReference>
<accession>A0A834Z0J6</accession>
<gene>
    <name evidence="8" type="ORF">HHK36_017002</name>
</gene>
<sequence length="497" mass="57434">MADRNAPSFGLISRNSKFCLFSITSFLFILSWLFVLRSTGGPHFIDHSLLTNSKLFSVIDNGSYELQNQNFILHSSPNQSVLVNDEEEAPREKDLAKCNLNKIMLKVFMYDLPPEFHFKLLDWKPEGDSVWPNLQTKIPDYPGGLNLQHSIEYWLTLDLLASTFHDPTGAHSAIRVYNSSEADVIFVPFFSSLSYNRYSKVVSPQKKNRNMLLQEKLVRFLTTQEEWKRSKGRDHIIMAHHPNSLLDARMKLWPAIFILADFGRYPLNIANVEKDVIAPYKHVIKNFINDSSNFDARTTLLYFQGAIYRKDGGFIRQELFYLLKEEKDVHFTFGSVHGDGIKQASKGMHSSKFCLNIAGDTPSSNRLFDAIASHCVPVIISDEIELPYEDVLDYSEFCIFVRTSDALKDKFLIRLIRSIGKEEWTRMWERLKEIEHFFEFQYPSQEDDAVQMIWQAVAHKVSSVKMKLHKSRRFSRSEVGGERGSILIPWSKFSGEK</sequence>
<keyword evidence="4" id="KW-0735">Signal-anchor</keyword>
<evidence type="ECO:0000256" key="6">
    <source>
        <dbReference type="SAM" id="Phobius"/>
    </source>
</evidence>
<dbReference type="OrthoDB" id="1924787at2759"/>
<dbReference type="EMBL" id="JABCRI010000011">
    <property type="protein sequence ID" value="KAF8398075.1"/>
    <property type="molecule type" value="Genomic_DNA"/>
</dbReference>
<evidence type="ECO:0000256" key="2">
    <source>
        <dbReference type="ARBA" id="ARBA00010271"/>
    </source>
</evidence>
<comment type="similarity">
    <text evidence="2">Belongs to the glycosyltransferase 47 family.</text>
</comment>
<feature type="transmembrane region" description="Helical" evidence="6">
    <location>
        <begin position="18"/>
        <end position="36"/>
    </location>
</feature>